<accession>A0A0D2M911</accession>
<dbReference type="PANTHER" id="PTHR12674:SF2">
    <property type="entry name" value="PREFOLDIN SUBUNIT 5"/>
    <property type="match status" value="1"/>
</dbReference>
<dbReference type="Proteomes" id="UP000054498">
    <property type="component" value="Unassembled WGS sequence"/>
</dbReference>
<dbReference type="GO" id="GO:0009409">
    <property type="term" value="P:response to cold"/>
    <property type="evidence" value="ECO:0007669"/>
    <property type="project" value="UniProtKB-ARBA"/>
</dbReference>
<dbReference type="GO" id="GO:0016272">
    <property type="term" value="C:prefoldin complex"/>
    <property type="evidence" value="ECO:0007669"/>
    <property type="project" value="InterPro"/>
</dbReference>
<dbReference type="EMBL" id="KK101753">
    <property type="protein sequence ID" value="KIY99754.1"/>
    <property type="molecule type" value="Genomic_DNA"/>
</dbReference>
<dbReference type="InterPro" id="IPR011599">
    <property type="entry name" value="PFD_alpha_archaea"/>
</dbReference>
<dbReference type="GO" id="GO:0005737">
    <property type="term" value="C:cytoplasm"/>
    <property type="evidence" value="ECO:0007669"/>
    <property type="project" value="TreeGrafter"/>
</dbReference>
<dbReference type="GO" id="GO:1990114">
    <property type="term" value="P:RNA polymerase II core complex assembly"/>
    <property type="evidence" value="ECO:0007669"/>
    <property type="project" value="TreeGrafter"/>
</dbReference>
<reference evidence="3 4" key="1">
    <citation type="journal article" date="2013" name="BMC Genomics">
        <title>Reconstruction of the lipid metabolism for the microalga Monoraphidium neglectum from its genome sequence reveals characteristics suitable for biofuel production.</title>
        <authorList>
            <person name="Bogen C."/>
            <person name="Al-Dilaimi A."/>
            <person name="Albersmeier A."/>
            <person name="Wichmann J."/>
            <person name="Grundmann M."/>
            <person name="Rupp O."/>
            <person name="Lauersen K.J."/>
            <person name="Blifernez-Klassen O."/>
            <person name="Kalinowski J."/>
            <person name="Goesmann A."/>
            <person name="Mussgnug J.H."/>
            <person name="Kruse O."/>
        </authorList>
    </citation>
    <scope>NUCLEOTIDE SEQUENCE [LARGE SCALE GENOMIC DNA]</scope>
    <source>
        <strain evidence="3 4">SAG 48.87</strain>
    </source>
</reference>
<feature type="compositionally biased region" description="Low complexity" evidence="2">
    <location>
        <begin position="137"/>
        <end position="150"/>
    </location>
</feature>
<sequence>MRASATQLSSVRESVESNCNDLADKSMQLQRLMAHFSSSNRAVQGLADSKPGQPLMVPLTESLYVPAKLADTRSVLVDVGTGYFVQMTTDAASDFCRRKSTKLEDTLKTVNQTLGEKRRALSQIDEVLAQKMAAGRQQQQQQQQQQPQQQTRGKSG</sequence>
<dbReference type="OrthoDB" id="10267474at2759"/>
<evidence type="ECO:0000256" key="2">
    <source>
        <dbReference type="SAM" id="MobiDB-lite"/>
    </source>
</evidence>
<organism evidence="3 4">
    <name type="scientific">Monoraphidium neglectum</name>
    <dbReference type="NCBI Taxonomy" id="145388"/>
    <lineage>
        <taxon>Eukaryota</taxon>
        <taxon>Viridiplantae</taxon>
        <taxon>Chlorophyta</taxon>
        <taxon>core chlorophytes</taxon>
        <taxon>Chlorophyceae</taxon>
        <taxon>CS clade</taxon>
        <taxon>Sphaeropleales</taxon>
        <taxon>Selenastraceae</taxon>
        <taxon>Monoraphidium</taxon>
    </lineage>
</organism>
<dbReference type="KEGG" id="mng:MNEG_8207"/>
<dbReference type="GO" id="GO:1990113">
    <property type="term" value="P:RNA polymerase I assembly"/>
    <property type="evidence" value="ECO:0007669"/>
    <property type="project" value="TreeGrafter"/>
</dbReference>
<dbReference type="GeneID" id="25741083"/>
<dbReference type="GO" id="GO:0006457">
    <property type="term" value="P:protein folding"/>
    <property type="evidence" value="ECO:0007669"/>
    <property type="project" value="InterPro"/>
</dbReference>
<dbReference type="InterPro" id="IPR004127">
    <property type="entry name" value="Prefoldin_subunit_alpha"/>
</dbReference>
<dbReference type="Pfam" id="PF02996">
    <property type="entry name" value="Prefoldin"/>
    <property type="match status" value="1"/>
</dbReference>
<keyword evidence="4" id="KW-1185">Reference proteome</keyword>
<dbReference type="RefSeq" id="XP_013898774.1">
    <property type="nucleotide sequence ID" value="XM_014043320.1"/>
</dbReference>
<proteinExistence type="inferred from homology"/>
<name>A0A0D2M911_9CHLO</name>
<evidence type="ECO:0000256" key="1">
    <source>
        <dbReference type="ARBA" id="ARBA00010048"/>
    </source>
</evidence>
<dbReference type="GO" id="GO:0051082">
    <property type="term" value="F:unfolded protein binding"/>
    <property type="evidence" value="ECO:0007669"/>
    <property type="project" value="InterPro"/>
</dbReference>
<dbReference type="Gene3D" id="1.10.287.370">
    <property type="match status" value="1"/>
</dbReference>
<evidence type="ECO:0000313" key="4">
    <source>
        <dbReference type="Proteomes" id="UP000054498"/>
    </source>
</evidence>
<dbReference type="SUPFAM" id="SSF46579">
    <property type="entry name" value="Prefoldin"/>
    <property type="match status" value="1"/>
</dbReference>
<dbReference type="AlphaFoldDB" id="A0A0D2M911"/>
<protein>
    <submittedName>
        <fullName evidence="3">Putative prefoldin subunit 5</fullName>
    </submittedName>
</protein>
<dbReference type="PANTHER" id="PTHR12674">
    <property type="entry name" value="PREFOLDIN SUBUNIT 5"/>
    <property type="match status" value="1"/>
</dbReference>
<dbReference type="NCBIfam" id="TIGR00293">
    <property type="entry name" value="prefoldin subunit alpha"/>
    <property type="match status" value="1"/>
</dbReference>
<dbReference type="InterPro" id="IPR009053">
    <property type="entry name" value="Prefoldin"/>
</dbReference>
<dbReference type="STRING" id="145388.A0A0D2M911"/>
<feature type="region of interest" description="Disordered" evidence="2">
    <location>
        <begin position="131"/>
        <end position="156"/>
    </location>
</feature>
<gene>
    <name evidence="3" type="ORF">MNEG_8207</name>
</gene>
<dbReference type="CDD" id="cd23157">
    <property type="entry name" value="Prefoldin_5"/>
    <property type="match status" value="1"/>
</dbReference>
<dbReference type="GO" id="GO:1990115">
    <property type="term" value="P:RNA polymerase III assembly"/>
    <property type="evidence" value="ECO:0007669"/>
    <property type="project" value="TreeGrafter"/>
</dbReference>
<evidence type="ECO:0000313" key="3">
    <source>
        <dbReference type="EMBL" id="KIY99754.1"/>
    </source>
</evidence>
<comment type="similarity">
    <text evidence="1">Belongs to the prefoldin subunit alpha family.</text>
</comment>